<dbReference type="Proteomes" id="UP000305067">
    <property type="component" value="Unassembled WGS sequence"/>
</dbReference>
<feature type="region of interest" description="Disordered" evidence="1">
    <location>
        <begin position="188"/>
        <end position="252"/>
    </location>
</feature>
<feature type="transmembrane region" description="Helical" evidence="2">
    <location>
        <begin position="72"/>
        <end position="97"/>
    </location>
</feature>
<evidence type="ECO:0000313" key="4">
    <source>
        <dbReference type="Proteomes" id="UP000305067"/>
    </source>
</evidence>
<name>A0A5C3R6D8_9AGAR</name>
<feature type="compositionally biased region" description="Low complexity" evidence="1">
    <location>
        <begin position="201"/>
        <end position="212"/>
    </location>
</feature>
<gene>
    <name evidence="3" type="ORF">BDV98DRAFT_163592</name>
</gene>
<keyword evidence="2" id="KW-1133">Transmembrane helix</keyword>
<dbReference type="EMBL" id="ML178815">
    <property type="protein sequence ID" value="TFL06744.1"/>
    <property type="molecule type" value="Genomic_DNA"/>
</dbReference>
<accession>A0A5C3R6D8</accession>
<keyword evidence="2" id="KW-0472">Membrane</keyword>
<proteinExistence type="predicted"/>
<sequence length="252" mass="27494">MLNLLLIHSIHKPCCQSCTGICTQQLSASPMSPTWVNAVFVGDVKADIATHFSDFEITYTDSPNDSGGGGLAVLHIIMGILSVLVFVGSVVACCVCCRKRRARRTHNDQTQLPLPLGSIYPLPMQNMHQPDFHQQTTGANHESTTLHDAFIQTVYHPTPTHQPGSHQHANHESPTLRDAFMKTVYHPTPMQNTYQPAPQASSGSSTGTPGEGTHPRPTVLDTFLREAYADPSQRGQDHSTCTMNVAPPAYSR</sequence>
<evidence type="ECO:0000313" key="3">
    <source>
        <dbReference type="EMBL" id="TFL06744.1"/>
    </source>
</evidence>
<evidence type="ECO:0000256" key="2">
    <source>
        <dbReference type="SAM" id="Phobius"/>
    </source>
</evidence>
<feature type="compositionally biased region" description="Polar residues" evidence="1">
    <location>
        <begin position="189"/>
        <end position="200"/>
    </location>
</feature>
<organism evidence="3 4">
    <name type="scientific">Pterulicium gracile</name>
    <dbReference type="NCBI Taxonomy" id="1884261"/>
    <lineage>
        <taxon>Eukaryota</taxon>
        <taxon>Fungi</taxon>
        <taxon>Dikarya</taxon>
        <taxon>Basidiomycota</taxon>
        <taxon>Agaricomycotina</taxon>
        <taxon>Agaricomycetes</taxon>
        <taxon>Agaricomycetidae</taxon>
        <taxon>Agaricales</taxon>
        <taxon>Pleurotineae</taxon>
        <taxon>Pterulaceae</taxon>
        <taxon>Pterulicium</taxon>
    </lineage>
</organism>
<evidence type="ECO:0000256" key="1">
    <source>
        <dbReference type="SAM" id="MobiDB-lite"/>
    </source>
</evidence>
<dbReference type="AlphaFoldDB" id="A0A5C3R6D8"/>
<keyword evidence="4" id="KW-1185">Reference proteome</keyword>
<keyword evidence="2" id="KW-0812">Transmembrane</keyword>
<protein>
    <submittedName>
        <fullName evidence="3">Uncharacterized protein</fullName>
    </submittedName>
</protein>
<reference evidence="3 4" key="1">
    <citation type="journal article" date="2019" name="Nat. Ecol. Evol.">
        <title>Megaphylogeny resolves global patterns of mushroom evolution.</title>
        <authorList>
            <person name="Varga T."/>
            <person name="Krizsan K."/>
            <person name="Foldi C."/>
            <person name="Dima B."/>
            <person name="Sanchez-Garcia M."/>
            <person name="Sanchez-Ramirez S."/>
            <person name="Szollosi G.J."/>
            <person name="Szarkandi J.G."/>
            <person name="Papp V."/>
            <person name="Albert L."/>
            <person name="Andreopoulos W."/>
            <person name="Angelini C."/>
            <person name="Antonin V."/>
            <person name="Barry K.W."/>
            <person name="Bougher N.L."/>
            <person name="Buchanan P."/>
            <person name="Buyck B."/>
            <person name="Bense V."/>
            <person name="Catcheside P."/>
            <person name="Chovatia M."/>
            <person name="Cooper J."/>
            <person name="Damon W."/>
            <person name="Desjardin D."/>
            <person name="Finy P."/>
            <person name="Geml J."/>
            <person name="Haridas S."/>
            <person name="Hughes K."/>
            <person name="Justo A."/>
            <person name="Karasinski D."/>
            <person name="Kautmanova I."/>
            <person name="Kiss B."/>
            <person name="Kocsube S."/>
            <person name="Kotiranta H."/>
            <person name="LaButti K.M."/>
            <person name="Lechner B.E."/>
            <person name="Liimatainen K."/>
            <person name="Lipzen A."/>
            <person name="Lukacs Z."/>
            <person name="Mihaltcheva S."/>
            <person name="Morgado L.N."/>
            <person name="Niskanen T."/>
            <person name="Noordeloos M.E."/>
            <person name="Ohm R.A."/>
            <person name="Ortiz-Santana B."/>
            <person name="Ovrebo C."/>
            <person name="Racz N."/>
            <person name="Riley R."/>
            <person name="Savchenko A."/>
            <person name="Shiryaev A."/>
            <person name="Soop K."/>
            <person name="Spirin V."/>
            <person name="Szebenyi C."/>
            <person name="Tomsovsky M."/>
            <person name="Tulloss R.E."/>
            <person name="Uehling J."/>
            <person name="Grigoriev I.V."/>
            <person name="Vagvolgyi C."/>
            <person name="Papp T."/>
            <person name="Martin F.M."/>
            <person name="Miettinen O."/>
            <person name="Hibbett D.S."/>
            <person name="Nagy L.G."/>
        </authorList>
    </citation>
    <scope>NUCLEOTIDE SEQUENCE [LARGE SCALE GENOMIC DNA]</scope>
    <source>
        <strain evidence="3 4">CBS 309.79</strain>
    </source>
</reference>